<reference evidence="2" key="3">
    <citation type="submission" date="2023-07" db="EMBL/GenBank/DDBJ databases">
        <title>An improved reference 1 genome and first organelle genomes of Quercus suber.</title>
        <authorList>
            <consortium name="Genosuber Consortium"/>
            <person name="Usie A."/>
            <person name="Serra O."/>
            <person name="Barros P."/>
        </authorList>
    </citation>
    <scope>NUCLEOTIDE SEQUENCE</scope>
    <source>
        <strain evidence="2">HL8</strain>
        <tissue evidence="2">Leaves</tissue>
    </source>
</reference>
<dbReference type="PANTHER" id="PTHR36063">
    <property type="entry name" value="ARABIDOPSIS THALIANA GENOMIC DNA, CHROMOSOME 5, P1 CLONE:MOK16"/>
    <property type="match status" value="1"/>
</dbReference>
<accession>A0AAW0M5M7</accession>
<dbReference type="PANTHER" id="PTHR36063:SF1">
    <property type="entry name" value="ARABIDOPSIS THALIANA GENOMIC DNA, CHROMOSOME 5, P1 CLONE:MOK16"/>
    <property type="match status" value="1"/>
</dbReference>
<proteinExistence type="predicted"/>
<reference evidence="2" key="1">
    <citation type="submission" date="2017-12" db="EMBL/GenBank/DDBJ databases">
        <authorList>
            <person name="Barbosa P."/>
            <person name="Usie A."/>
            <person name="Ramos A.M."/>
        </authorList>
    </citation>
    <scope>NUCLEOTIDE SEQUENCE</scope>
    <source>
        <strain evidence="2">HL8</strain>
        <tissue evidence="2">Leaves</tissue>
    </source>
</reference>
<sequence>MASQLDTSGIVGNGEQESLNGNDHDLGCAECRWRLVTTPLLTLNAETTHASMAKEITNLNSWVEAPAPIIYLQKKPSNSPRLEPIAEEVAKEYDDDS</sequence>
<evidence type="ECO:0000256" key="1">
    <source>
        <dbReference type="SAM" id="MobiDB-lite"/>
    </source>
</evidence>
<gene>
    <name evidence="2" type="ORF">CFP56_013065</name>
</gene>
<protein>
    <submittedName>
        <fullName evidence="2">Uncharacterized protein</fullName>
    </submittedName>
</protein>
<evidence type="ECO:0000313" key="2">
    <source>
        <dbReference type="EMBL" id="KAK7858344.1"/>
    </source>
</evidence>
<feature type="compositionally biased region" description="Basic and acidic residues" evidence="1">
    <location>
        <begin position="88"/>
        <end position="97"/>
    </location>
</feature>
<feature type="region of interest" description="Disordered" evidence="1">
    <location>
        <begin position="1"/>
        <end position="22"/>
    </location>
</feature>
<organism evidence="2">
    <name type="scientific">Quercus suber</name>
    <name type="common">Cork oak</name>
    <dbReference type="NCBI Taxonomy" id="58331"/>
    <lineage>
        <taxon>Eukaryota</taxon>
        <taxon>Viridiplantae</taxon>
        <taxon>Streptophyta</taxon>
        <taxon>Embryophyta</taxon>
        <taxon>Tracheophyta</taxon>
        <taxon>Spermatophyta</taxon>
        <taxon>Magnoliopsida</taxon>
        <taxon>eudicotyledons</taxon>
        <taxon>Gunneridae</taxon>
        <taxon>Pentapetalae</taxon>
        <taxon>rosids</taxon>
        <taxon>fabids</taxon>
        <taxon>Fagales</taxon>
        <taxon>Fagaceae</taxon>
        <taxon>Quercus</taxon>
    </lineage>
</organism>
<dbReference type="AlphaFoldDB" id="A0AAW0M5M7"/>
<reference evidence="2" key="2">
    <citation type="journal article" date="2018" name="Sci. Data">
        <title>The draft genome sequence of cork oak.</title>
        <authorList>
            <person name="Ramos A.M."/>
            <person name="Usie A."/>
            <person name="Barbosa P."/>
            <person name="Barros P.M."/>
            <person name="Capote T."/>
            <person name="Chaves I."/>
            <person name="Simoes F."/>
            <person name="Abreu I."/>
            <person name="Carrasquinho I."/>
            <person name="Faro C."/>
            <person name="Guimaraes J.B."/>
            <person name="Mendonca D."/>
            <person name="Nobrega F."/>
            <person name="Rodrigues L."/>
            <person name="Saibo N.J.M."/>
            <person name="Varela M.C."/>
            <person name="Egas C."/>
            <person name="Matos J."/>
            <person name="Miguel C.M."/>
            <person name="Oliveira M.M."/>
            <person name="Ricardo C.P."/>
            <person name="Goncalves S."/>
        </authorList>
    </citation>
    <scope>NUCLEOTIDE SEQUENCE [LARGE SCALE GENOMIC DNA]</scope>
    <source>
        <strain evidence="2">HL8</strain>
    </source>
</reference>
<comment type="caution">
    <text evidence="2">The sequence shown here is derived from an EMBL/GenBank/DDBJ whole genome shotgun (WGS) entry which is preliminary data.</text>
</comment>
<dbReference type="EMBL" id="PKMF04000020">
    <property type="protein sequence ID" value="KAK7858344.1"/>
    <property type="molecule type" value="Genomic_DNA"/>
</dbReference>
<feature type="region of interest" description="Disordered" evidence="1">
    <location>
        <begin position="76"/>
        <end position="97"/>
    </location>
</feature>
<name>A0AAW0M5M7_QUESU</name>